<evidence type="ECO:0000256" key="1">
    <source>
        <dbReference type="ARBA" id="ARBA00023015"/>
    </source>
</evidence>
<evidence type="ECO:0000256" key="3">
    <source>
        <dbReference type="ARBA" id="ARBA00023163"/>
    </source>
</evidence>
<dbReference type="PROSITE" id="PS50932">
    <property type="entry name" value="HTH_LACI_2"/>
    <property type="match status" value="1"/>
</dbReference>
<dbReference type="SUPFAM" id="SSF53822">
    <property type="entry name" value="Periplasmic binding protein-like I"/>
    <property type="match status" value="1"/>
</dbReference>
<dbReference type="SMART" id="SM00354">
    <property type="entry name" value="HTH_LACI"/>
    <property type="match status" value="1"/>
</dbReference>
<evidence type="ECO:0000259" key="4">
    <source>
        <dbReference type="PROSITE" id="PS50932"/>
    </source>
</evidence>
<dbReference type="CDD" id="cd06267">
    <property type="entry name" value="PBP1_LacI_sugar_binding-like"/>
    <property type="match status" value="1"/>
</dbReference>
<keyword evidence="1" id="KW-0805">Transcription regulation</keyword>
<comment type="caution">
    <text evidence="5">The sequence shown here is derived from an EMBL/GenBank/DDBJ whole genome shotgun (WGS) entry which is preliminary data.</text>
</comment>
<dbReference type="GO" id="GO:0003700">
    <property type="term" value="F:DNA-binding transcription factor activity"/>
    <property type="evidence" value="ECO:0007669"/>
    <property type="project" value="TreeGrafter"/>
</dbReference>
<dbReference type="PANTHER" id="PTHR30146">
    <property type="entry name" value="LACI-RELATED TRANSCRIPTIONAL REPRESSOR"/>
    <property type="match status" value="1"/>
</dbReference>
<dbReference type="InterPro" id="IPR010982">
    <property type="entry name" value="Lambda_DNA-bd_dom_sf"/>
</dbReference>
<sequence>MSSESAARCHASLSDVSQAAHISIATASRAFVHPERVNADTLKRIYDAAEKVGYVPRKNAQQSNDDSGKLIAVVINDIGNPVYAEFVKSIQHRCREYGYSIMIIDSQEMSSIEHIMLMLTEEYVDGIVLASSRLSDANIQKMAKAKPLVLINRSVHGVKSVIADTYGGLEKFLQELCSLGHKSLTYLSGPADSWQNAVRRETLSGICKKKGIALNVIPGSSPTYGGGVSCVAQFFQHPTSAVIAYNDIMAIGFMTAMKDCGIKVPEKVFVGGIDDIPISAIVSPALSTVRIDRTLIGKTATDELIGQLRGGNLRRSLKPIMIGSHFVMRGSVGAAGD</sequence>
<dbReference type="AlphaFoldDB" id="A0A0L7ARK1"/>
<dbReference type="PANTHER" id="PTHR30146:SF109">
    <property type="entry name" value="HTH-TYPE TRANSCRIPTIONAL REGULATOR GALS"/>
    <property type="match status" value="1"/>
</dbReference>
<dbReference type="CDD" id="cd01392">
    <property type="entry name" value="HTH_LacI"/>
    <property type="match status" value="1"/>
</dbReference>
<proteinExistence type="predicted"/>
<dbReference type="GO" id="GO:0000976">
    <property type="term" value="F:transcription cis-regulatory region binding"/>
    <property type="evidence" value="ECO:0007669"/>
    <property type="project" value="TreeGrafter"/>
</dbReference>
<keyword evidence="3" id="KW-0804">Transcription</keyword>
<dbReference type="InterPro" id="IPR000843">
    <property type="entry name" value="HTH_LacI"/>
</dbReference>
<dbReference type="Pfam" id="PF13377">
    <property type="entry name" value="Peripla_BP_3"/>
    <property type="match status" value="1"/>
</dbReference>
<dbReference type="InterPro" id="IPR028082">
    <property type="entry name" value="Peripla_BP_I"/>
</dbReference>
<dbReference type="Gene3D" id="3.40.50.2300">
    <property type="match status" value="2"/>
</dbReference>
<reference evidence="5 6" key="1">
    <citation type="journal article" date="2015" name="Int J Genomics">
        <title>Comparative Genomics Revealed Genetic Diversity and Species/Strain-Level Differences in Carbohydrate Metabolism of Three Probiotic Bifidobacterial Species.</title>
        <authorList>
            <person name="Odamaki T."/>
            <person name="Horigome A."/>
            <person name="Sugahara H."/>
            <person name="Hashikura N."/>
            <person name="Minami J."/>
            <person name="Xiao J.Z."/>
            <person name="Abe F."/>
        </authorList>
    </citation>
    <scope>NUCLEOTIDE SEQUENCE [LARGE SCALE GENOMIC DNA]</scope>
    <source>
        <strain evidence="5 6">MCC 1128</strain>
    </source>
</reference>
<dbReference type="InterPro" id="IPR046335">
    <property type="entry name" value="LacI/GalR-like_sensor"/>
</dbReference>
<protein>
    <recommendedName>
        <fullName evidence="4">HTH lacI-type domain-containing protein</fullName>
    </recommendedName>
</protein>
<evidence type="ECO:0000313" key="6">
    <source>
        <dbReference type="Proteomes" id="UP000037193"/>
    </source>
</evidence>
<keyword evidence="2" id="KW-0238">DNA-binding</keyword>
<accession>A0A0L7ARK1</accession>
<gene>
    <name evidence="5" type="ORF">BBM1128_11015</name>
</gene>
<evidence type="ECO:0000256" key="2">
    <source>
        <dbReference type="ARBA" id="ARBA00023125"/>
    </source>
</evidence>
<dbReference type="EMBL" id="AVQD01000021">
    <property type="protein sequence ID" value="KOA37658.1"/>
    <property type="molecule type" value="Genomic_DNA"/>
</dbReference>
<dbReference type="Pfam" id="PF00356">
    <property type="entry name" value="LacI"/>
    <property type="match status" value="1"/>
</dbReference>
<organism evidence="5 6">
    <name type="scientific">Bifidobacterium breve MCC 1128</name>
    <dbReference type="NCBI Taxonomy" id="1365965"/>
    <lineage>
        <taxon>Bacteria</taxon>
        <taxon>Bacillati</taxon>
        <taxon>Actinomycetota</taxon>
        <taxon>Actinomycetes</taxon>
        <taxon>Bifidobacteriales</taxon>
        <taxon>Bifidobacteriaceae</taxon>
        <taxon>Bifidobacterium</taxon>
    </lineage>
</organism>
<dbReference type="SUPFAM" id="SSF47413">
    <property type="entry name" value="lambda repressor-like DNA-binding domains"/>
    <property type="match status" value="1"/>
</dbReference>
<evidence type="ECO:0000313" key="5">
    <source>
        <dbReference type="EMBL" id="KOA37658.1"/>
    </source>
</evidence>
<dbReference type="Gene3D" id="1.10.260.40">
    <property type="entry name" value="lambda repressor-like DNA-binding domains"/>
    <property type="match status" value="1"/>
</dbReference>
<dbReference type="PATRIC" id="fig|1365965.3.peg.2225"/>
<dbReference type="RefSeq" id="WP_052789800.1">
    <property type="nucleotide sequence ID" value="NZ_AVQD01000021.1"/>
</dbReference>
<dbReference type="Proteomes" id="UP000037193">
    <property type="component" value="Unassembled WGS sequence"/>
</dbReference>
<feature type="domain" description="HTH lacI-type" evidence="4">
    <location>
        <begin position="11"/>
        <end position="65"/>
    </location>
</feature>
<name>A0A0L7ARK1_BIFBR</name>